<feature type="region of interest" description="Disordered" evidence="1">
    <location>
        <begin position="14"/>
        <end position="55"/>
    </location>
</feature>
<evidence type="ECO:0000256" key="2">
    <source>
        <dbReference type="SAM" id="Phobius"/>
    </source>
</evidence>
<reference evidence="3 4" key="1">
    <citation type="journal article" date="2018" name="Mycol. Prog.">
        <title>Coniella lustricola, a new species from submerged detritus.</title>
        <authorList>
            <person name="Raudabaugh D.B."/>
            <person name="Iturriaga T."/>
            <person name="Carver A."/>
            <person name="Mondo S."/>
            <person name="Pangilinan J."/>
            <person name="Lipzen A."/>
            <person name="He G."/>
            <person name="Amirebrahimi M."/>
            <person name="Grigoriev I.V."/>
            <person name="Miller A.N."/>
        </authorList>
    </citation>
    <scope>NUCLEOTIDE SEQUENCE [LARGE SCALE GENOMIC DNA]</scope>
    <source>
        <strain evidence="3 4">B22-T-1</strain>
    </source>
</reference>
<dbReference type="Proteomes" id="UP000241462">
    <property type="component" value="Unassembled WGS sequence"/>
</dbReference>
<accession>A0A2T3A4U0</accession>
<dbReference type="InParanoid" id="A0A2T3A4U0"/>
<name>A0A2T3A4U0_9PEZI</name>
<keyword evidence="2" id="KW-0472">Membrane</keyword>
<protein>
    <submittedName>
        <fullName evidence="3">Uncharacterized protein</fullName>
    </submittedName>
</protein>
<dbReference type="PANTHER" id="PTHR35896">
    <property type="entry name" value="IG-LIKE DOMAIN-CONTAINING PROTEIN"/>
    <property type="match status" value="1"/>
</dbReference>
<gene>
    <name evidence="3" type="ORF">BD289DRAFT_295458</name>
</gene>
<proteinExistence type="predicted"/>
<feature type="transmembrane region" description="Helical" evidence="2">
    <location>
        <begin position="86"/>
        <end position="105"/>
    </location>
</feature>
<dbReference type="PANTHER" id="PTHR35896:SF3">
    <property type="entry name" value="MAJOR FACILITATOR SUPERFAMILY TRANSPORTER"/>
    <property type="match status" value="1"/>
</dbReference>
<organism evidence="3 4">
    <name type="scientific">Coniella lustricola</name>
    <dbReference type="NCBI Taxonomy" id="2025994"/>
    <lineage>
        <taxon>Eukaryota</taxon>
        <taxon>Fungi</taxon>
        <taxon>Dikarya</taxon>
        <taxon>Ascomycota</taxon>
        <taxon>Pezizomycotina</taxon>
        <taxon>Sordariomycetes</taxon>
        <taxon>Sordariomycetidae</taxon>
        <taxon>Diaporthales</taxon>
        <taxon>Schizoparmaceae</taxon>
        <taxon>Coniella</taxon>
    </lineage>
</organism>
<dbReference type="OrthoDB" id="3501153at2759"/>
<dbReference type="STRING" id="2025994.A0A2T3A4U0"/>
<dbReference type="AlphaFoldDB" id="A0A2T3A4U0"/>
<keyword evidence="2" id="KW-0812">Transmembrane</keyword>
<evidence type="ECO:0000313" key="3">
    <source>
        <dbReference type="EMBL" id="PSR82834.1"/>
    </source>
</evidence>
<keyword evidence="4" id="KW-1185">Reference proteome</keyword>
<dbReference type="InterPro" id="IPR053008">
    <property type="entry name" value="Phomopsin_biosynth_assoc"/>
</dbReference>
<evidence type="ECO:0000256" key="1">
    <source>
        <dbReference type="SAM" id="MobiDB-lite"/>
    </source>
</evidence>
<dbReference type="EMBL" id="KZ678469">
    <property type="protein sequence ID" value="PSR82834.1"/>
    <property type="molecule type" value="Genomic_DNA"/>
</dbReference>
<keyword evidence="2" id="KW-1133">Transmembrane helix</keyword>
<sequence>MQWRNWTYRAVRTNSNHHSTTAADDDDDDDNNNHHHHPEIEDVEADTEKDGGSSASPWLSRALRNFQIPCAQRASHSFRSASDHSVVPWTTTAAAVVFLVLFVFMPRPWLAADHPPQLQHFNCGNSTQDAAAAGCKFDLMSYTWVHPDCFDQQLMYEFLGADTWTWAMDEDSTELLNLNDVAMGQHEFVYVTWKHYTMHCAYMWRKMHRSILTSRELDSYVSDYRHTEKCATVLLDRERDLESTSVMLVAKYPSCPVVSQ</sequence>
<evidence type="ECO:0000313" key="4">
    <source>
        <dbReference type="Proteomes" id="UP000241462"/>
    </source>
</evidence>